<evidence type="ECO:0000313" key="7">
    <source>
        <dbReference type="EMBL" id="SUQ16420.1"/>
    </source>
</evidence>
<feature type="domain" description="PFL" evidence="6">
    <location>
        <begin position="1"/>
        <end position="657"/>
    </location>
</feature>
<keyword evidence="8" id="KW-1185">Reference proteome</keyword>
<feature type="compositionally biased region" description="Polar residues" evidence="4">
    <location>
        <begin position="642"/>
        <end position="651"/>
    </location>
</feature>
<dbReference type="PANTHER" id="PTHR43641:SF2">
    <property type="entry name" value="DEHYDRATASE YBIW-RELATED"/>
    <property type="match status" value="1"/>
</dbReference>
<dbReference type="PROSITE" id="PS51149">
    <property type="entry name" value="GLY_RADICAL_2"/>
    <property type="match status" value="1"/>
</dbReference>
<accession>A0A315ZLV0</accession>
<feature type="region of interest" description="Disordered" evidence="4">
    <location>
        <begin position="642"/>
        <end position="669"/>
    </location>
</feature>
<evidence type="ECO:0000259" key="5">
    <source>
        <dbReference type="PROSITE" id="PS51149"/>
    </source>
</evidence>
<dbReference type="InterPro" id="IPR004184">
    <property type="entry name" value="PFL_dom"/>
</dbReference>
<dbReference type="SUPFAM" id="SSF51998">
    <property type="entry name" value="PFL-like glycyl radical enzymes"/>
    <property type="match status" value="1"/>
</dbReference>
<proteinExistence type="predicted"/>
<evidence type="ECO:0000259" key="6">
    <source>
        <dbReference type="PROSITE" id="PS51554"/>
    </source>
</evidence>
<dbReference type="AlphaFoldDB" id="A0A315ZLV0"/>
<dbReference type="InterPro" id="IPR001150">
    <property type="entry name" value="Gly_radical"/>
</dbReference>
<dbReference type="Gene3D" id="3.20.70.20">
    <property type="match status" value="1"/>
</dbReference>
<dbReference type="Pfam" id="PF02901">
    <property type="entry name" value="PFL-like"/>
    <property type="match status" value="1"/>
</dbReference>
<dbReference type="PROSITE" id="PS51554">
    <property type="entry name" value="PFL"/>
    <property type="match status" value="1"/>
</dbReference>
<dbReference type="Pfam" id="PF01228">
    <property type="entry name" value="Gly_radical"/>
    <property type="match status" value="1"/>
</dbReference>
<keyword evidence="2 7" id="KW-0456">Lyase</keyword>
<keyword evidence="7" id="KW-0670">Pyruvate</keyword>
<feature type="domain" description="Glycine radical" evidence="5">
    <location>
        <begin position="664"/>
        <end position="780"/>
    </location>
</feature>
<evidence type="ECO:0000313" key="8">
    <source>
        <dbReference type="Proteomes" id="UP000254051"/>
    </source>
</evidence>
<evidence type="ECO:0000256" key="3">
    <source>
        <dbReference type="PROSITE-ProRule" id="PRU00493"/>
    </source>
</evidence>
<dbReference type="EMBL" id="UHJJ01000030">
    <property type="protein sequence ID" value="SUQ16420.1"/>
    <property type="molecule type" value="Genomic_DNA"/>
</dbReference>
<keyword evidence="1 3" id="KW-0556">Organic radical</keyword>
<organism evidence="7 8">
    <name type="scientific">Faecalicatena contorta</name>
    <dbReference type="NCBI Taxonomy" id="39482"/>
    <lineage>
        <taxon>Bacteria</taxon>
        <taxon>Bacillati</taxon>
        <taxon>Bacillota</taxon>
        <taxon>Clostridia</taxon>
        <taxon>Lachnospirales</taxon>
        <taxon>Lachnospiraceae</taxon>
        <taxon>Faecalicatena</taxon>
    </lineage>
</organism>
<protein>
    <submittedName>
        <fullName evidence="7">Pyruvate-formate lyase</fullName>
    </submittedName>
</protein>
<evidence type="ECO:0000256" key="1">
    <source>
        <dbReference type="ARBA" id="ARBA00022818"/>
    </source>
</evidence>
<dbReference type="InterPro" id="IPR051215">
    <property type="entry name" value="GRE"/>
</dbReference>
<dbReference type="Proteomes" id="UP000254051">
    <property type="component" value="Unassembled WGS sequence"/>
</dbReference>
<evidence type="ECO:0000256" key="4">
    <source>
        <dbReference type="SAM" id="MobiDB-lite"/>
    </source>
</evidence>
<feature type="modified residue" description="Glycine radical" evidence="3">
    <location>
        <position position="758"/>
    </location>
</feature>
<dbReference type="PANTHER" id="PTHR43641">
    <property type="entry name" value="FORMATE ACETYLTRANSFERASE 3-RELATED"/>
    <property type="match status" value="1"/>
</dbReference>
<dbReference type="RefSeq" id="WP_181392957.1">
    <property type="nucleotide sequence ID" value="NZ_QGDS01000030.1"/>
</dbReference>
<dbReference type="GO" id="GO:0016829">
    <property type="term" value="F:lyase activity"/>
    <property type="evidence" value="ECO:0007669"/>
    <property type="project" value="UniProtKB-KW"/>
</dbReference>
<reference evidence="8" key="1">
    <citation type="submission" date="2017-07" db="EMBL/GenBank/DDBJ databases">
        <authorList>
            <person name="Varghese N."/>
            <person name="Submissions S."/>
        </authorList>
    </citation>
    <scope>NUCLEOTIDE SEQUENCE [LARGE SCALE GENOMIC DNA]</scope>
    <source>
        <strain evidence="8">NLAE-zl-C134</strain>
    </source>
</reference>
<name>A0A315ZLV0_9FIRM</name>
<gene>
    <name evidence="7" type="ORF">SAMN05216529_13011</name>
</gene>
<evidence type="ECO:0000256" key="2">
    <source>
        <dbReference type="ARBA" id="ARBA00023239"/>
    </source>
</evidence>
<dbReference type="GO" id="GO:0005829">
    <property type="term" value="C:cytosol"/>
    <property type="evidence" value="ECO:0007669"/>
    <property type="project" value="TreeGrafter"/>
</dbReference>
<sequence>MYWKEHYTTRTKNSYSGYSTIYNDEPRFNFSELLDHMETFTEVYKKCKDDHPAIREAKCFDAQYPQMMLGIMQNDLFCGRADIFPLGMNAQYINSEWGFAMNFKWVDEKIADKSIPENNRGRLETLRKFWSNHTSTKRFLAEMEPTDKVYIVTGGVSDGTVLDLEGQPHAASALQRVAGIFLDYEKLLDYGLSGLYKLTEEKQKEHPENDSNFYEGIRISLKTIMRTMEWYADEAAKLYCKETEEQRKTDLKEIERICRKLITEKPGSFREAIQLVIIYTLMDGAREWGRMDDYLAPYYAEDLKKGILDEEEAIRLLTSFWQLMIVKEQVTDDRVIIGGLGRKHPKEADELAMVIMEVSRRVKDIVPQLTLRMYDGMNPKLYEKAMECIGEGTTYPMLYKDENIIPGVMNVFGISYEEALGWMPLGCGEFTIDHRIIVSPNSILNMANVLWGTINGGYDSTGKYRLTPNETYLTDYKTFDELWNTFCKNVAFLTDVSARNHSRGYVIIAGDMSLNLHNLLYDGCLDAGKGVISGGTPKCGGSDEIYGIVTCSDSLYAIKKCVFKDKTISAEKMMDALKSDFAGYEEERAVMLNVDKYGNDLDEVDDMMKDVHEMVCFTMLDISGKYYGLDCFGMVNINNRDNTTQGRNTGATPDGRRAGESLTNANNPTAGMDKKGVTAFLNSLLKARGDIHFGVVQNIKFSKETFNDKRQSVIFPLMDSYFGRGGTQAMISVIGKEDLENARKEPQKYSNLIVRVGGFSARYIELADDVQQDILNRTLN</sequence>